<reference evidence="3 4" key="1">
    <citation type="submission" date="2022-03" db="EMBL/GenBank/DDBJ databases">
        <authorList>
            <person name="Macdonald S."/>
            <person name="Ahmed S."/>
            <person name="Newling K."/>
        </authorList>
    </citation>
    <scope>NUCLEOTIDE SEQUENCE [LARGE SCALE GENOMIC DNA]</scope>
</reference>
<sequence length="117" mass="13270">MARTLLSSLMYELIVNALAGSSNETLPDLKEKALNDLNNIGGDSVIRFGSNDDNGYDMPGANSGPAKVDIVVVVFRQNRLREQLQVMSTQRSLQRKQLPRWPKNHSWHRRRQNSHSI</sequence>
<accession>A0ABC8M7S0</accession>
<evidence type="ECO:0000256" key="1">
    <source>
        <dbReference type="SAM" id="MobiDB-lite"/>
    </source>
</evidence>
<evidence type="ECO:0000313" key="3">
    <source>
        <dbReference type="EMBL" id="CAH8391882.1"/>
    </source>
</evidence>
<keyword evidence="2" id="KW-0732">Signal</keyword>
<feature type="compositionally biased region" description="Basic residues" evidence="1">
    <location>
        <begin position="93"/>
        <end position="117"/>
    </location>
</feature>
<dbReference type="AlphaFoldDB" id="A0ABC8M7S0"/>
<feature type="chain" id="PRO_5044775358" evidence="2">
    <location>
        <begin position="20"/>
        <end position="117"/>
    </location>
</feature>
<organism evidence="3 4">
    <name type="scientific">Eruca vesicaria subsp. sativa</name>
    <name type="common">Garden rocket</name>
    <name type="synonym">Eruca sativa</name>
    <dbReference type="NCBI Taxonomy" id="29727"/>
    <lineage>
        <taxon>Eukaryota</taxon>
        <taxon>Viridiplantae</taxon>
        <taxon>Streptophyta</taxon>
        <taxon>Embryophyta</taxon>
        <taxon>Tracheophyta</taxon>
        <taxon>Spermatophyta</taxon>
        <taxon>Magnoliopsida</taxon>
        <taxon>eudicotyledons</taxon>
        <taxon>Gunneridae</taxon>
        <taxon>Pentapetalae</taxon>
        <taxon>rosids</taxon>
        <taxon>malvids</taxon>
        <taxon>Brassicales</taxon>
        <taxon>Brassicaceae</taxon>
        <taxon>Brassiceae</taxon>
        <taxon>Eruca</taxon>
    </lineage>
</organism>
<evidence type="ECO:0000313" key="4">
    <source>
        <dbReference type="Proteomes" id="UP001642260"/>
    </source>
</evidence>
<comment type="caution">
    <text evidence="3">The sequence shown here is derived from an EMBL/GenBank/DDBJ whole genome shotgun (WGS) entry which is preliminary data.</text>
</comment>
<dbReference type="Proteomes" id="UP001642260">
    <property type="component" value="Unassembled WGS sequence"/>
</dbReference>
<keyword evidence="4" id="KW-1185">Reference proteome</keyword>
<dbReference type="EMBL" id="CAKOAT010967376">
    <property type="protein sequence ID" value="CAH8391882.1"/>
    <property type="molecule type" value="Genomic_DNA"/>
</dbReference>
<name>A0ABC8M7S0_ERUVS</name>
<feature type="signal peptide" evidence="2">
    <location>
        <begin position="1"/>
        <end position="19"/>
    </location>
</feature>
<gene>
    <name evidence="3" type="ORF">ERUC_LOCUS44365</name>
</gene>
<protein>
    <submittedName>
        <fullName evidence="3">Uncharacterized protein</fullName>
    </submittedName>
</protein>
<evidence type="ECO:0000256" key="2">
    <source>
        <dbReference type="SAM" id="SignalP"/>
    </source>
</evidence>
<proteinExistence type="predicted"/>
<feature type="region of interest" description="Disordered" evidence="1">
    <location>
        <begin position="86"/>
        <end position="117"/>
    </location>
</feature>